<comment type="caution">
    <text evidence="5">The sequence shown here is derived from an EMBL/GenBank/DDBJ whole genome shotgun (WGS) entry which is preliminary data.</text>
</comment>
<dbReference type="GO" id="GO:0043130">
    <property type="term" value="F:ubiquitin binding"/>
    <property type="evidence" value="ECO:0007669"/>
    <property type="project" value="InterPro"/>
</dbReference>
<feature type="compositionally biased region" description="Low complexity" evidence="2">
    <location>
        <begin position="48"/>
        <end position="57"/>
    </location>
</feature>
<proteinExistence type="predicted"/>
<feature type="region of interest" description="Disordered" evidence="2">
    <location>
        <begin position="34"/>
        <end position="63"/>
    </location>
</feature>
<dbReference type="SMART" id="SM00546">
    <property type="entry name" value="CUE"/>
    <property type="match status" value="1"/>
</dbReference>
<feature type="transmembrane region" description="Helical" evidence="3">
    <location>
        <begin position="6"/>
        <end position="23"/>
    </location>
</feature>
<evidence type="ECO:0000256" key="3">
    <source>
        <dbReference type="SAM" id="Phobius"/>
    </source>
</evidence>
<keyword evidence="3" id="KW-0812">Transmembrane</keyword>
<gene>
    <name evidence="5" type="ORF">I9W82_002084</name>
</gene>
<protein>
    <submittedName>
        <fullName evidence="5">CUE1</fullName>
    </submittedName>
</protein>
<evidence type="ECO:0000259" key="4">
    <source>
        <dbReference type="PROSITE" id="PS51140"/>
    </source>
</evidence>
<evidence type="ECO:0000256" key="1">
    <source>
        <dbReference type="ARBA" id="ARBA00022786"/>
    </source>
</evidence>
<dbReference type="Pfam" id="PF02845">
    <property type="entry name" value="CUE"/>
    <property type="match status" value="1"/>
</dbReference>
<dbReference type="CDD" id="cd14424">
    <property type="entry name" value="CUE_Cue1p_like"/>
    <property type="match status" value="1"/>
</dbReference>
<dbReference type="OrthoDB" id="3824970at2759"/>
<keyword evidence="3" id="KW-0472">Membrane</keyword>
<sequence length="119" mass="12882">MDSTAIIFAVVLIIGFIALRLIIKPLSETNEFNIDSSTLSKDEDEEPTSSSSGITSGKSRHRRPVTDSMIEVVLTIAPTLTEEQIRLDLEKTGSVEATIDNYMANGNLPQPSKGDTTEG</sequence>
<evidence type="ECO:0000313" key="5">
    <source>
        <dbReference type="EMBL" id="KAG5420204.1"/>
    </source>
</evidence>
<accession>A0A8H7ZGN1</accession>
<reference evidence="5 6" key="1">
    <citation type="submission" date="2020-12" db="EMBL/GenBank/DDBJ databases">
        <title>Effect of drift, selection, and recombination on the evolution of hybrid genomes in Candida yeast pathogens.</title>
        <authorList>
            <person name="Mixao V."/>
            <person name="Ksiezopolska E."/>
            <person name="Saus E."/>
            <person name="Boekhout T."/>
            <person name="Gacser A."/>
            <person name="Gabaldon T."/>
        </authorList>
    </citation>
    <scope>NUCLEOTIDE SEQUENCE [LARGE SCALE GENOMIC DNA]</scope>
    <source>
        <strain evidence="5 6">BP57</strain>
    </source>
</reference>
<organism evidence="5 6">
    <name type="scientific">Candida metapsilosis</name>
    <dbReference type="NCBI Taxonomy" id="273372"/>
    <lineage>
        <taxon>Eukaryota</taxon>
        <taxon>Fungi</taxon>
        <taxon>Dikarya</taxon>
        <taxon>Ascomycota</taxon>
        <taxon>Saccharomycotina</taxon>
        <taxon>Pichiomycetes</taxon>
        <taxon>Debaryomycetaceae</taxon>
        <taxon>Candida/Lodderomyces clade</taxon>
        <taxon>Candida</taxon>
    </lineage>
</organism>
<dbReference type="PROSITE" id="PS51140">
    <property type="entry name" value="CUE"/>
    <property type="match status" value="1"/>
</dbReference>
<dbReference type="EMBL" id="JAEOAQ010000002">
    <property type="protein sequence ID" value="KAG5420204.1"/>
    <property type="molecule type" value="Genomic_DNA"/>
</dbReference>
<evidence type="ECO:0000313" key="6">
    <source>
        <dbReference type="Proteomes" id="UP000669133"/>
    </source>
</evidence>
<feature type="compositionally biased region" description="Polar residues" evidence="2">
    <location>
        <begin position="107"/>
        <end position="119"/>
    </location>
</feature>
<keyword evidence="1" id="KW-0833">Ubl conjugation pathway</keyword>
<dbReference type="Proteomes" id="UP000669133">
    <property type="component" value="Unassembled WGS sequence"/>
</dbReference>
<dbReference type="AlphaFoldDB" id="A0A8H7ZGN1"/>
<dbReference type="InterPro" id="IPR003892">
    <property type="entry name" value="CUE"/>
</dbReference>
<name>A0A8H7ZGN1_9ASCO</name>
<dbReference type="GeneID" id="93650713"/>
<dbReference type="RefSeq" id="XP_067549320.1">
    <property type="nucleotide sequence ID" value="XM_067690901.1"/>
</dbReference>
<evidence type="ECO:0000256" key="2">
    <source>
        <dbReference type="SAM" id="MobiDB-lite"/>
    </source>
</evidence>
<feature type="domain" description="CUE" evidence="4">
    <location>
        <begin position="65"/>
        <end position="108"/>
    </location>
</feature>
<dbReference type="Gene3D" id="1.10.8.10">
    <property type="entry name" value="DNA helicase RuvA subunit, C-terminal domain"/>
    <property type="match status" value="1"/>
</dbReference>
<feature type="region of interest" description="Disordered" evidence="2">
    <location>
        <begin position="100"/>
        <end position="119"/>
    </location>
</feature>
<keyword evidence="6" id="KW-1185">Reference proteome</keyword>
<keyword evidence="3" id="KW-1133">Transmembrane helix</keyword>